<dbReference type="AlphaFoldDB" id="A0A1R1XWU1"/>
<evidence type="ECO:0000259" key="24">
    <source>
        <dbReference type="PROSITE" id="PS51462"/>
    </source>
</evidence>
<dbReference type="PRINTS" id="PR01403">
    <property type="entry name" value="8OXTPHPHTASE"/>
</dbReference>
<sequence>MDLKAFECDSELMKLIKEINSSSSPKKVKPATLVLIFNKDKSKVLLGHKKRGFGVGLLNGFGGKIEPQETDLEGAERELEEEAGIKSNSLKKIGVLYFEFESDPVILTAHVFTSAEYSGEIIETEEMRPDWFDTNNMPFDRMWNDDKFWFSYAIESTPFIARFYFKSDLKTITDFKISKIDSKLLNEIPVWHNKE</sequence>
<gene>
    <name evidence="25" type="ORF">AYI70_g4949</name>
</gene>
<keyword evidence="26" id="KW-1185">Reference proteome</keyword>
<feature type="domain" description="Nudix hydrolase" evidence="24">
    <location>
        <begin position="27"/>
        <end position="158"/>
    </location>
</feature>
<comment type="catalytic activity">
    <reaction evidence="21">
        <text>O(6)-methyl-dGTP + H2O = O(6)-methyl-dGMP + diphosphate + H(+)</text>
        <dbReference type="Rhea" id="RHEA:67600"/>
        <dbReference type="ChEBI" id="CHEBI:15377"/>
        <dbReference type="ChEBI" id="CHEBI:15378"/>
        <dbReference type="ChEBI" id="CHEBI:33019"/>
        <dbReference type="ChEBI" id="CHEBI:169974"/>
        <dbReference type="ChEBI" id="CHEBI:169975"/>
    </reaction>
    <physiologicalReaction direction="left-to-right" evidence="21">
        <dbReference type="Rhea" id="RHEA:67601"/>
    </physiologicalReaction>
</comment>
<proteinExistence type="inferred from homology"/>
<evidence type="ECO:0000256" key="21">
    <source>
        <dbReference type="ARBA" id="ARBA00048894"/>
    </source>
</evidence>
<dbReference type="GO" id="GO:0008828">
    <property type="term" value="F:dATP diphosphatase activity"/>
    <property type="evidence" value="ECO:0007669"/>
    <property type="project" value="UniProtKB-EC"/>
</dbReference>
<comment type="catalytic activity">
    <reaction evidence="12">
        <text>2-oxo-ATP + H2O = 2-oxo-AMP + diphosphate + H(+)</text>
        <dbReference type="Rhea" id="RHEA:67392"/>
        <dbReference type="ChEBI" id="CHEBI:15377"/>
        <dbReference type="ChEBI" id="CHEBI:15378"/>
        <dbReference type="ChEBI" id="CHEBI:33019"/>
        <dbReference type="ChEBI" id="CHEBI:71395"/>
        <dbReference type="ChEBI" id="CHEBI:172878"/>
    </reaction>
    <physiologicalReaction direction="left-to-right" evidence="12">
        <dbReference type="Rhea" id="RHEA:67393"/>
    </physiologicalReaction>
</comment>
<evidence type="ECO:0000256" key="13">
    <source>
        <dbReference type="ARBA" id="ARBA00026103"/>
    </source>
</evidence>
<dbReference type="GO" id="GO:0042262">
    <property type="term" value="P:DNA protection"/>
    <property type="evidence" value="ECO:0007669"/>
    <property type="project" value="InterPro"/>
</dbReference>
<evidence type="ECO:0000256" key="4">
    <source>
        <dbReference type="ARBA" id="ARBA00011245"/>
    </source>
</evidence>
<dbReference type="SUPFAM" id="SSF55811">
    <property type="entry name" value="Nudix"/>
    <property type="match status" value="1"/>
</dbReference>
<comment type="subcellular location">
    <subcellularLocation>
        <location evidence="2">Nucleus</location>
    </subcellularLocation>
</comment>
<protein>
    <recommendedName>
        <fullName evidence="14">Oxidized purine nucleoside triphosphate hydrolase</fullName>
        <ecNumber evidence="13">3.6.1.56</ecNumber>
    </recommendedName>
    <alternativeName>
        <fullName evidence="18">2-hydroxy-dATP diphosphatase</fullName>
    </alternativeName>
    <alternativeName>
        <fullName evidence="17">7,8-dihydro-8-oxoguanine triphosphatase</fullName>
    </alternativeName>
    <alternativeName>
        <fullName evidence="16">8-oxo-dGTPase</fullName>
    </alternativeName>
    <alternativeName>
        <fullName evidence="19">Methylated purine nucleoside triphosphate hydrolase</fullName>
    </alternativeName>
    <alternativeName>
        <fullName evidence="15">Nucleoside diphosphate-linked moiety X motif 1</fullName>
    </alternativeName>
</protein>
<evidence type="ECO:0000256" key="7">
    <source>
        <dbReference type="ARBA" id="ARBA00022842"/>
    </source>
</evidence>
<evidence type="ECO:0000256" key="8">
    <source>
        <dbReference type="ARBA" id="ARBA00023242"/>
    </source>
</evidence>
<keyword evidence="6" id="KW-0378">Hydrolase</keyword>
<dbReference type="EC" id="3.6.1.56" evidence="13"/>
<evidence type="ECO:0000256" key="20">
    <source>
        <dbReference type="ARBA" id="ARBA00048002"/>
    </source>
</evidence>
<reference evidence="25 26" key="1">
    <citation type="submission" date="2017-01" db="EMBL/GenBank/DDBJ databases">
        <authorList>
            <person name="Mah S.A."/>
            <person name="Swanson W.J."/>
            <person name="Moy G.W."/>
            <person name="Vacquier V.D."/>
        </authorList>
    </citation>
    <scope>NUCLEOTIDE SEQUENCE [LARGE SCALE GENOMIC DNA]</scope>
    <source>
        <strain evidence="25 26">GSMNP</strain>
    </source>
</reference>
<dbReference type="PROSITE" id="PS00893">
    <property type="entry name" value="NUDIX_BOX"/>
    <property type="match status" value="1"/>
</dbReference>
<comment type="subunit">
    <text evidence="4">Monomer.</text>
</comment>
<evidence type="ECO:0000256" key="19">
    <source>
        <dbReference type="ARBA" id="ARBA00032071"/>
    </source>
</evidence>
<dbReference type="GO" id="GO:0046872">
    <property type="term" value="F:metal ion binding"/>
    <property type="evidence" value="ECO:0007669"/>
    <property type="project" value="UniProtKB-KW"/>
</dbReference>
<comment type="catalytic activity">
    <reaction evidence="11">
        <text>8-oxo-dGTP + H2O = 8-oxo-dGMP + diphosphate + H(+)</text>
        <dbReference type="Rhea" id="RHEA:31575"/>
        <dbReference type="ChEBI" id="CHEBI:15377"/>
        <dbReference type="ChEBI" id="CHEBI:15378"/>
        <dbReference type="ChEBI" id="CHEBI:33019"/>
        <dbReference type="ChEBI" id="CHEBI:63224"/>
        <dbReference type="ChEBI" id="CHEBI:77896"/>
    </reaction>
    <physiologicalReaction direction="left-to-right" evidence="11">
        <dbReference type="Rhea" id="RHEA:31576"/>
    </physiologicalReaction>
</comment>
<dbReference type="PROSITE" id="PS51462">
    <property type="entry name" value="NUDIX"/>
    <property type="match status" value="1"/>
</dbReference>
<dbReference type="Proteomes" id="UP000187283">
    <property type="component" value="Unassembled WGS sequence"/>
</dbReference>
<keyword evidence="7" id="KW-0460">Magnesium</keyword>
<comment type="caution">
    <text evidence="25">The sequence shown here is derived from an EMBL/GenBank/DDBJ whole genome shotgun (WGS) entry which is preliminary data.</text>
</comment>
<organism evidence="25 26">
    <name type="scientific">Smittium culicis</name>
    <dbReference type="NCBI Taxonomy" id="133412"/>
    <lineage>
        <taxon>Eukaryota</taxon>
        <taxon>Fungi</taxon>
        <taxon>Fungi incertae sedis</taxon>
        <taxon>Zoopagomycota</taxon>
        <taxon>Kickxellomycotina</taxon>
        <taxon>Harpellomycetes</taxon>
        <taxon>Harpellales</taxon>
        <taxon>Legeriomycetaceae</taxon>
        <taxon>Smittium</taxon>
    </lineage>
</organism>
<dbReference type="PANTHER" id="PTHR43758">
    <property type="entry name" value="7,8-DIHYDRO-8-OXOGUANINE TRIPHOSPHATASE"/>
    <property type="match status" value="1"/>
</dbReference>
<dbReference type="EMBL" id="LSSN01001583">
    <property type="protein sequence ID" value="OMJ19078.1"/>
    <property type="molecule type" value="Genomic_DNA"/>
</dbReference>
<dbReference type="STRING" id="133412.A0A1R1XWU1"/>
<comment type="catalytic activity">
    <reaction evidence="10">
        <text>2-oxo-dATP + H2O = 2-oxo-dAMP + diphosphate + H(+)</text>
        <dbReference type="Rhea" id="RHEA:31583"/>
        <dbReference type="ChEBI" id="CHEBI:15377"/>
        <dbReference type="ChEBI" id="CHEBI:15378"/>
        <dbReference type="ChEBI" id="CHEBI:33019"/>
        <dbReference type="ChEBI" id="CHEBI:63212"/>
        <dbReference type="ChEBI" id="CHEBI:77897"/>
        <dbReference type="EC" id="3.6.1.56"/>
    </reaction>
    <physiologicalReaction direction="left-to-right" evidence="10">
        <dbReference type="Rhea" id="RHEA:31584"/>
    </physiologicalReaction>
</comment>
<dbReference type="CDD" id="cd03427">
    <property type="entry name" value="NUDIX_MTH1_Nudt1"/>
    <property type="match status" value="1"/>
</dbReference>
<evidence type="ECO:0000256" key="10">
    <source>
        <dbReference type="ARBA" id="ARBA00024459"/>
    </source>
</evidence>
<comment type="catalytic activity">
    <reaction evidence="22">
        <text>N(6)-methyl-dATP + H2O = N(6)-methyl-dAMP + diphosphate + H(+)</text>
        <dbReference type="Rhea" id="RHEA:67604"/>
        <dbReference type="ChEBI" id="CHEBI:15377"/>
        <dbReference type="ChEBI" id="CHEBI:15378"/>
        <dbReference type="ChEBI" id="CHEBI:33019"/>
        <dbReference type="ChEBI" id="CHEBI:169976"/>
        <dbReference type="ChEBI" id="CHEBI:172872"/>
    </reaction>
    <physiologicalReaction direction="left-to-right" evidence="22">
        <dbReference type="Rhea" id="RHEA:67605"/>
    </physiologicalReaction>
</comment>
<evidence type="ECO:0000313" key="25">
    <source>
        <dbReference type="EMBL" id="OMJ19078.1"/>
    </source>
</evidence>
<dbReference type="GO" id="GO:0008413">
    <property type="term" value="F:8-oxo-7,8-dihydroguanosine triphosphate pyrophosphatase activity"/>
    <property type="evidence" value="ECO:0007669"/>
    <property type="project" value="InterPro"/>
</dbReference>
<accession>A0A1R1XWU1</accession>
<evidence type="ECO:0000256" key="6">
    <source>
        <dbReference type="ARBA" id="ARBA00022801"/>
    </source>
</evidence>
<comment type="catalytic activity">
    <reaction evidence="9">
        <text>8-oxo-dATP + H2O = 8-oxo-dAMP + diphosphate + H(+)</text>
        <dbReference type="Rhea" id="RHEA:65396"/>
        <dbReference type="ChEBI" id="CHEBI:15377"/>
        <dbReference type="ChEBI" id="CHEBI:15378"/>
        <dbReference type="ChEBI" id="CHEBI:33019"/>
        <dbReference type="ChEBI" id="CHEBI:71361"/>
        <dbReference type="ChEBI" id="CHEBI:172871"/>
    </reaction>
    <physiologicalReaction direction="left-to-right" evidence="9">
        <dbReference type="Rhea" id="RHEA:65397"/>
    </physiologicalReaction>
</comment>
<evidence type="ECO:0000256" key="3">
    <source>
        <dbReference type="ARBA" id="ARBA00005582"/>
    </source>
</evidence>
<comment type="cofactor">
    <cofactor evidence="1">
        <name>Mg(2+)</name>
        <dbReference type="ChEBI" id="CHEBI:18420"/>
    </cofactor>
</comment>
<evidence type="ECO:0000313" key="26">
    <source>
        <dbReference type="Proteomes" id="UP000187283"/>
    </source>
</evidence>
<dbReference type="InterPro" id="IPR000086">
    <property type="entry name" value="NUDIX_hydrolase_dom"/>
</dbReference>
<dbReference type="OrthoDB" id="447842at2759"/>
<evidence type="ECO:0000256" key="15">
    <source>
        <dbReference type="ARBA" id="ARBA00029673"/>
    </source>
</evidence>
<dbReference type="InterPro" id="IPR020084">
    <property type="entry name" value="NUDIX_hydrolase_CS"/>
</dbReference>
<evidence type="ECO:0000256" key="1">
    <source>
        <dbReference type="ARBA" id="ARBA00001946"/>
    </source>
</evidence>
<evidence type="ECO:0000256" key="16">
    <source>
        <dbReference type="ARBA" id="ARBA00030634"/>
    </source>
</evidence>
<dbReference type="Pfam" id="PF00293">
    <property type="entry name" value="NUDIX"/>
    <property type="match status" value="1"/>
</dbReference>
<evidence type="ECO:0000256" key="23">
    <source>
        <dbReference type="ARBA" id="ARBA00053094"/>
    </source>
</evidence>
<dbReference type="InterPro" id="IPR015797">
    <property type="entry name" value="NUDIX_hydrolase-like_dom_sf"/>
</dbReference>
<evidence type="ECO:0000256" key="9">
    <source>
        <dbReference type="ARBA" id="ARBA00024448"/>
    </source>
</evidence>
<dbReference type="GO" id="GO:0005634">
    <property type="term" value="C:nucleus"/>
    <property type="evidence" value="ECO:0007669"/>
    <property type="project" value="UniProtKB-SubCell"/>
</dbReference>
<dbReference type="Gene3D" id="3.90.79.10">
    <property type="entry name" value="Nucleoside Triphosphate Pyrophosphohydrolase"/>
    <property type="match status" value="1"/>
</dbReference>
<keyword evidence="8" id="KW-0539">Nucleus</keyword>
<name>A0A1R1XWU1_9FUNG</name>
<comment type="catalytic activity">
    <reaction evidence="20">
        <text>N(6)-methyl-ATP + H2O = N(6)-methyl-AMP + diphosphate + H(+)</text>
        <dbReference type="Rhea" id="RHEA:67608"/>
        <dbReference type="ChEBI" id="CHEBI:15377"/>
        <dbReference type="ChEBI" id="CHEBI:15378"/>
        <dbReference type="ChEBI" id="CHEBI:33019"/>
        <dbReference type="ChEBI" id="CHEBI:144842"/>
        <dbReference type="ChEBI" id="CHEBI:172873"/>
    </reaction>
    <physiologicalReaction direction="left-to-right" evidence="20">
        <dbReference type="Rhea" id="RHEA:67609"/>
    </physiologicalReaction>
</comment>
<evidence type="ECO:0000256" key="17">
    <source>
        <dbReference type="ARBA" id="ARBA00030682"/>
    </source>
</evidence>
<evidence type="ECO:0000256" key="2">
    <source>
        <dbReference type="ARBA" id="ARBA00004123"/>
    </source>
</evidence>
<comment type="similarity">
    <text evidence="3">Belongs to the Nudix hydrolase family.</text>
</comment>
<dbReference type="InterPro" id="IPR003563">
    <property type="entry name" value="8ODP"/>
</dbReference>
<evidence type="ECO:0000256" key="12">
    <source>
        <dbReference type="ARBA" id="ARBA00024596"/>
    </source>
</evidence>
<dbReference type="GO" id="GO:0005737">
    <property type="term" value="C:cytoplasm"/>
    <property type="evidence" value="ECO:0007669"/>
    <property type="project" value="TreeGrafter"/>
</dbReference>
<evidence type="ECO:0000256" key="11">
    <source>
        <dbReference type="ARBA" id="ARBA00024486"/>
    </source>
</evidence>
<evidence type="ECO:0000256" key="14">
    <source>
        <dbReference type="ARBA" id="ARBA00026218"/>
    </source>
</evidence>
<evidence type="ECO:0000256" key="5">
    <source>
        <dbReference type="ARBA" id="ARBA00022723"/>
    </source>
</evidence>
<evidence type="ECO:0000256" key="18">
    <source>
        <dbReference type="ARBA" id="ARBA00031927"/>
    </source>
</evidence>
<evidence type="ECO:0000256" key="22">
    <source>
        <dbReference type="ARBA" id="ARBA00049032"/>
    </source>
</evidence>
<dbReference type="PANTHER" id="PTHR43758:SF2">
    <property type="entry name" value="OXIDIZED PURINE NUCLEOSIDE TRIPHOSPHATE HYDROLASE"/>
    <property type="match status" value="1"/>
</dbReference>
<keyword evidence="5" id="KW-0479">Metal-binding</keyword>
<comment type="function">
    <text evidence="23">Oxidized purine nucleoside triphosphate hydrolase which is a prominent sanitizer of the oxidized nucleotide pool. Catalyzes the hydrolysis of 2-oxo-dATP (2-hydroxy-dATP) into 2-oxo-dAMP. Also has a significant hydrolase activity toward 2-oxo-ATP, 8-oxo-dGTP and 8-oxo-dATP. Through the hydrolysis of oxidized purine nucleoside triphosphates, prevents their incorporation into DNA and the subsequent transversions A:T to C:G and G:C to T:A. Also catalyzes the hydrolysis of methylated purine nucleoside triphosphate preventing their integration into DNA. Through this antimutagenic activity protects cells from oxidative stress.</text>
</comment>